<keyword evidence="4" id="KW-1185">Reference proteome</keyword>
<reference evidence="3 4" key="1">
    <citation type="submission" date="2018-03" db="EMBL/GenBank/DDBJ databases">
        <authorList>
            <person name="Keele B.F."/>
        </authorList>
    </citation>
    <scope>NUCLEOTIDE SEQUENCE [LARGE SCALE GENOMIC DNA]</scope>
    <source>
        <strain evidence="3 4">IB-3</strain>
    </source>
</reference>
<dbReference type="SUPFAM" id="SSF50242">
    <property type="entry name" value="TIMP-like"/>
    <property type="match status" value="1"/>
</dbReference>
<evidence type="ECO:0000313" key="4">
    <source>
        <dbReference type="Proteomes" id="UP000244867"/>
    </source>
</evidence>
<proteinExistence type="predicted"/>
<dbReference type="EMBL" id="PYXZ01000001">
    <property type="protein sequence ID" value="PUA82960.1"/>
    <property type="molecule type" value="Genomic_DNA"/>
</dbReference>
<gene>
    <name evidence="3" type="ORF">C7S10_04550</name>
</gene>
<dbReference type="InterPro" id="IPR008993">
    <property type="entry name" value="TIMP-like_OB-fold"/>
</dbReference>
<protein>
    <recommendedName>
        <fullName evidence="5">Tissue inhibitor of metalloproteinase</fullName>
    </recommendedName>
</protein>
<evidence type="ECO:0000313" key="3">
    <source>
        <dbReference type="EMBL" id="PUA82960.1"/>
    </source>
</evidence>
<sequence>MRVLVAAFLAVSGLVLATSAPAFACKCQAADIDQQAERADAVFLATVEEVSEVGSRFEYSLTATRAYKGVVDRTTTVRSNQATAACGLGNLEVGSDYLFLVTGDAPPFAASTCGGSGPATTARINQVEKALGSGDAVNPPPPPAPTMTKVEESAPAPVSRLAAPGGALVLVGFLGLLVVGRLARR</sequence>
<feature type="signal peptide" evidence="2">
    <location>
        <begin position="1"/>
        <end position="24"/>
    </location>
</feature>
<accession>A0A2R7Z2Y9</accession>
<dbReference type="AlphaFoldDB" id="A0A2R7Z2Y9"/>
<evidence type="ECO:0000256" key="1">
    <source>
        <dbReference type="SAM" id="Phobius"/>
    </source>
</evidence>
<organism evidence="3 4">
    <name type="scientific">Nocardioides currus</name>
    <dbReference type="NCBI Taxonomy" id="2133958"/>
    <lineage>
        <taxon>Bacteria</taxon>
        <taxon>Bacillati</taxon>
        <taxon>Actinomycetota</taxon>
        <taxon>Actinomycetes</taxon>
        <taxon>Propionibacteriales</taxon>
        <taxon>Nocardioidaceae</taxon>
        <taxon>Nocardioides</taxon>
    </lineage>
</organism>
<evidence type="ECO:0000256" key="2">
    <source>
        <dbReference type="SAM" id="SignalP"/>
    </source>
</evidence>
<keyword evidence="1" id="KW-0812">Transmembrane</keyword>
<feature type="transmembrane region" description="Helical" evidence="1">
    <location>
        <begin position="161"/>
        <end position="183"/>
    </location>
</feature>
<dbReference type="Proteomes" id="UP000244867">
    <property type="component" value="Unassembled WGS sequence"/>
</dbReference>
<dbReference type="Gene3D" id="2.40.50.120">
    <property type="match status" value="1"/>
</dbReference>
<comment type="caution">
    <text evidence="3">The sequence shown here is derived from an EMBL/GenBank/DDBJ whole genome shotgun (WGS) entry which is preliminary data.</text>
</comment>
<name>A0A2R7Z2Y9_9ACTN</name>
<keyword evidence="1" id="KW-1133">Transmembrane helix</keyword>
<keyword evidence="2" id="KW-0732">Signal</keyword>
<keyword evidence="1" id="KW-0472">Membrane</keyword>
<evidence type="ECO:0008006" key="5">
    <source>
        <dbReference type="Google" id="ProtNLM"/>
    </source>
</evidence>
<feature type="chain" id="PRO_5015339276" description="Tissue inhibitor of metalloproteinase" evidence="2">
    <location>
        <begin position="25"/>
        <end position="185"/>
    </location>
</feature>